<feature type="disulfide bond" evidence="15">
    <location>
        <begin position="415"/>
        <end position="424"/>
    </location>
</feature>
<feature type="domain" description="EGF-like" evidence="18">
    <location>
        <begin position="250"/>
        <end position="288"/>
    </location>
</feature>
<dbReference type="FunFam" id="2.10.25.10:FF:000018">
    <property type="entry name" value="Delta-like 1"/>
    <property type="match status" value="1"/>
</dbReference>
<evidence type="ECO:0000256" key="4">
    <source>
        <dbReference type="ARBA" id="ARBA00022536"/>
    </source>
</evidence>
<feature type="domain" description="EGF-like" evidence="18">
    <location>
        <begin position="471"/>
        <end position="506"/>
    </location>
</feature>
<dbReference type="GO" id="GO:0048018">
    <property type="term" value="F:receptor ligand activity"/>
    <property type="evidence" value="ECO:0007669"/>
    <property type="project" value="UniProtKB-ARBA"/>
</dbReference>
<dbReference type="PROSITE" id="PS51051">
    <property type="entry name" value="DSL"/>
    <property type="match status" value="1"/>
</dbReference>
<dbReference type="GO" id="GO:0060255">
    <property type="term" value="P:regulation of macromolecule metabolic process"/>
    <property type="evidence" value="ECO:0007669"/>
    <property type="project" value="UniProtKB-ARBA"/>
</dbReference>
<keyword evidence="6 17" id="KW-0812">Transmembrane</keyword>
<keyword evidence="5" id="KW-0597">Phosphoprotein</keyword>
<dbReference type="PANTHER" id="PTHR24049">
    <property type="entry name" value="CRUMBS FAMILY MEMBER"/>
    <property type="match status" value="1"/>
</dbReference>
<keyword evidence="10" id="KW-0832">Ubl conjugation</keyword>
<dbReference type="GO" id="GO:0016330">
    <property type="term" value="P:second mitotic wave involved in compound eye morphogenesis"/>
    <property type="evidence" value="ECO:0007669"/>
    <property type="project" value="UniProtKB-ARBA"/>
</dbReference>
<dbReference type="GO" id="GO:0036011">
    <property type="term" value="P:imaginal disc-derived leg segmentation"/>
    <property type="evidence" value="ECO:0007669"/>
    <property type="project" value="UniProtKB-ARBA"/>
</dbReference>
<dbReference type="GO" id="GO:0005509">
    <property type="term" value="F:calcium ion binding"/>
    <property type="evidence" value="ECO:0007669"/>
    <property type="project" value="InterPro"/>
</dbReference>
<dbReference type="SMART" id="SM00181">
    <property type="entry name" value="EGF"/>
    <property type="match status" value="9"/>
</dbReference>
<feature type="domain" description="EGF-like" evidence="18">
    <location>
        <begin position="546"/>
        <end position="581"/>
    </location>
</feature>
<dbReference type="InterPro" id="IPR001881">
    <property type="entry name" value="EGF-like_Ca-bd_dom"/>
</dbReference>
<dbReference type="SUPFAM" id="SSF57184">
    <property type="entry name" value="Growth factor receptor domain"/>
    <property type="match status" value="1"/>
</dbReference>
<feature type="disulfide bond" evidence="15">
    <location>
        <begin position="278"/>
        <end position="287"/>
    </location>
</feature>
<dbReference type="GO" id="GO:0030718">
    <property type="term" value="P:germ-line stem cell population maintenance"/>
    <property type="evidence" value="ECO:0007669"/>
    <property type="project" value="UniProtKB-ARBA"/>
</dbReference>
<dbReference type="InterPro" id="IPR051022">
    <property type="entry name" value="Notch_Cell-Fate_Det"/>
</dbReference>
<dbReference type="Gene3D" id="2.10.25.10">
    <property type="entry name" value="Laminin"/>
    <property type="match status" value="8"/>
</dbReference>
<dbReference type="GO" id="GO:0042063">
    <property type="term" value="P:gliogenesis"/>
    <property type="evidence" value="ECO:0007669"/>
    <property type="project" value="UniProtKB-ARBA"/>
</dbReference>
<dbReference type="FunFam" id="2.10.25.10:FF:000472">
    <property type="entry name" value="Uncharacterized protein, isoform A"/>
    <property type="match status" value="1"/>
</dbReference>
<keyword evidence="12 17" id="KW-0472">Membrane</keyword>
<dbReference type="Gene3D" id="2.60.40.3510">
    <property type="match status" value="1"/>
</dbReference>
<dbReference type="GO" id="GO:0008587">
    <property type="term" value="P:imaginal disc-derived wing margin morphogenesis"/>
    <property type="evidence" value="ECO:0007669"/>
    <property type="project" value="UniProtKB-ARBA"/>
</dbReference>
<keyword evidence="4 15" id="KW-0245">EGF-like domain</keyword>
<evidence type="ECO:0000256" key="3">
    <source>
        <dbReference type="ARBA" id="ARBA00022475"/>
    </source>
</evidence>
<dbReference type="OMA" id="PGEGWQD"/>
<evidence type="ECO:0000256" key="10">
    <source>
        <dbReference type="ARBA" id="ARBA00022843"/>
    </source>
</evidence>
<keyword evidence="9" id="KW-0221">Differentiation</keyword>
<dbReference type="GO" id="GO:0080090">
    <property type="term" value="P:regulation of primary metabolic process"/>
    <property type="evidence" value="ECO:0007669"/>
    <property type="project" value="UniProtKB-ARBA"/>
</dbReference>
<evidence type="ECO:0000256" key="13">
    <source>
        <dbReference type="ARBA" id="ARBA00023157"/>
    </source>
</evidence>
<accession>A0A336LUY3</accession>
<dbReference type="InterPro" id="IPR000742">
    <property type="entry name" value="EGF"/>
</dbReference>
<dbReference type="FunFam" id="2.10.25.10:FF:000565">
    <property type="entry name" value="Predicted protein"/>
    <property type="match status" value="1"/>
</dbReference>
<dbReference type="CDD" id="cd00054">
    <property type="entry name" value="EGF_CA"/>
    <property type="match status" value="5"/>
</dbReference>
<evidence type="ECO:0000256" key="8">
    <source>
        <dbReference type="ARBA" id="ARBA00022737"/>
    </source>
</evidence>
<feature type="disulfide bond" evidence="15">
    <location>
        <begin position="496"/>
        <end position="505"/>
    </location>
</feature>
<dbReference type="SUPFAM" id="SSF57196">
    <property type="entry name" value="EGF/Laminin"/>
    <property type="match status" value="4"/>
</dbReference>
<sequence>MLIIGYQQDFVVACNTAFRLCLKEYQSGSSPLSSSLASKLSSNWQGCAYGNATTPILGGSSFRLADPNYSGGNITLPFSFRWTKSFTLILQALDITSSSNSGQLIEEATYSGVKLPSLEWHTLEHKGKNARFTYRLRVLCDQNYYNSTCTTFCRPRDDQFGHHVCGTDGSKICMPGWQGPNCDKAICKAGCDPVYGSCSRPGECECRVGWQGPLCNQCVSYPGCKHGSCVDKPWQCICDRNWGGILCDQDLNYCGTHEPCMHGGTCENTAPDKYRCTCAEGLSGERCEIVEEPCAPHPCKNFGTCIPHISETKYNLQQKKNTNGTLTEVRPLVRNMRGGSSMGKPQSRSLDKTIKVVTYTEPPIIPKEAVNNYTCVCSQGWEGPNCETDIDECASQPCENGGICIDLVGGFRCECPLEWTGDYCNIDVNECESNSASAFGPCINAESCRNYPGSFECVCQVGWTGKTCTKNIDDCQGKCQNGGTCIDLVNDYYCTCPLGFAGKNCSENVDECESNPCKNGGTCIDLHGSYKCNCEYGFYGNNCEESTKFCEPSPCVVGKCISTPTSFYCECPPGRVGPTCELFHTFCYGSDCNGKDT</sequence>
<dbReference type="FunFam" id="2.10.25.10:FF:000031">
    <property type="entry name" value="neurogenic locus notch homolog protein 3"/>
    <property type="match status" value="1"/>
</dbReference>
<dbReference type="GO" id="GO:0016324">
    <property type="term" value="C:apical plasma membrane"/>
    <property type="evidence" value="ECO:0007669"/>
    <property type="project" value="UniProtKB-SubCell"/>
</dbReference>
<gene>
    <name evidence="20" type="primary">CSON005525</name>
</gene>
<feature type="domain" description="EGF-like" evidence="18">
    <location>
        <begin position="508"/>
        <end position="544"/>
    </location>
</feature>
<evidence type="ECO:0000256" key="12">
    <source>
        <dbReference type="ARBA" id="ARBA00023136"/>
    </source>
</evidence>
<dbReference type="InterPro" id="IPR001774">
    <property type="entry name" value="DSL"/>
</dbReference>
<dbReference type="VEuPathDB" id="VectorBase:CSON005525"/>
<dbReference type="Pfam" id="PF01414">
    <property type="entry name" value="DSL"/>
    <property type="match status" value="1"/>
</dbReference>
<feature type="domain" description="EGF-like" evidence="18">
    <location>
        <begin position="389"/>
        <end position="425"/>
    </location>
</feature>
<evidence type="ECO:0000256" key="11">
    <source>
        <dbReference type="ARBA" id="ARBA00022989"/>
    </source>
</evidence>
<dbReference type="FunFam" id="2.10.25.10:FF:000776">
    <property type="entry name" value="Delta-like protein"/>
    <property type="match status" value="1"/>
</dbReference>
<dbReference type="Pfam" id="PF07657">
    <property type="entry name" value="MNNL"/>
    <property type="match status" value="1"/>
</dbReference>
<feature type="disulfide bond" evidence="16">
    <location>
        <begin position="153"/>
        <end position="165"/>
    </location>
</feature>
<dbReference type="PRINTS" id="PR00010">
    <property type="entry name" value="EGFBLOOD"/>
</dbReference>
<dbReference type="InterPro" id="IPR009030">
    <property type="entry name" value="Growth_fac_rcpt_cys_sf"/>
</dbReference>
<evidence type="ECO:0000259" key="19">
    <source>
        <dbReference type="PROSITE" id="PS51051"/>
    </source>
</evidence>
<comment type="subcellular location">
    <subcellularLocation>
        <location evidence="1">Apical cell membrane</location>
        <topology evidence="1">Single-pass type I membrane protein</topology>
    </subcellularLocation>
    <subcellularLocation>
        <location evidence="17">Membrane</location>
        <topology evidence="17">Single-pass type I membrane protein</topology>
    </subcellularLocation>
</comment>
<feature type="disulfide bond" evidence="15">
    <location>
        <begin position="475"/>
        <end position="485"/>
    </location>
</feature>
<protein>
    <recommendedName>
        <fullName evidence="17">Delta-like protein</fullName>
    </recommendedName>
</protein>
<dbReference type="InterPro" id="IPR018097">
    <property type="entry name" value="EGF_Ca-bd_CS"/>
</dbReference>
<feature type="disulfide bond" evidence="15">
    <location>
        <begin position="459"/>
        <end position="468"/>
    </location>
</feature>
<dbReference type="SMART" id="SM00051">
    <property type="entry name" value="DSL"/>
    <property type="match status" value="1"/>
</dbReference>
<proteinExistence type="predicted"/>
<dbReference type="GO" id="GO:0007219">
    <property type="term" value="P:Notch signaling pathway"/>
    <property type="evidence" value="ECO:0007669"/>
    <property type="project" value="InterPro"/>
</dbReference>
<feature type="domain" description="EGF-like" evidence="18">
    <location>
        <begin position="427"/>
        <end position="469"/>
    </location>
</feature>
<dbReference type="GO" id="GO:0008593">
    <property type="term" value="P:regulation of Notch signaling pathway"/>
    <property type="evidence" value="ECO:0007669"/>
    <property type="project" value="UniProtKB-ARBA"/>
</dbReference>
<dbReference type="Pfam" id="PF21700">
    <property type="entry name" value="EGF_DL_JAG"/>
    <property type="match status" value="1"/>
</dbReference>
<dbReference type="InterPro" id="IPR011651">
    <property type="entry name" value="Notch_ligand_N"/>
</dbReference>
<dbReference type="GO" id="GO:0046331">
    <property type="term" value="P:lateral inhibition"/>
    <property type="evidence" value="ECO:0007669"/>
    <property type="project" value="UniProtKB-ARBA"/>
</dbReference>
<dbReference type="PROSITE" id="PS01186">
    <property type="entry name" value="EGF_2"/>
    <property type="match status" value="3"/>
</dbReference>
<evidence type="ECO:0000256" key="6">
    <source>
        <dbReference type="ARBA" id="ARBA00022692"/>
    </source>
</evidence>
<dbReference type="InterPro" id="IPR000152">
    <property type="entry name" value="EGF-type_Asp/Asn_hydroxyl_site"/>
</dbReference>
<evidence type="ECO:0000256" key="5">
    <source>
        <dbReference type="ARBA" id="ARBA00022553"/>
    </source>
</evidence>
<keyword evidence="14" id="KW-0325">Glycoprotein</keyword>
<feature type="disulfide bond" evidence="15">
    <location>
        <begin position="571"/>
        <end position="580"/>
    </location>
</feature>
<dbReference type="InterPro" id="IPR013032">
    <property type="entry name" value="EGF-like_CS"/>
</dbReference>
<dbReference type="SMART" id="SM00179">
    <property type="entry name" value="EGF_CA"/>
    <property type="match status" value="6"/>
</dbReference>
<dbReference type="Gene3D" id="2.10.25.140">
    <property type="match status" value="1"/>
</dbReference>
<evidence type="ECO:0000256" key="14">
    <source>
        <dbReference type="ARBA" id="ARBA00023180"/>
    </source>
</evidence>
<dbReference type="PROSITE" id="PS00010">
    <property type="entry name" value="ASX_HYDROXYL"/>
    <property type="match status" value="4"/>
</dbReference>
<evidence type="ECO:0000313" key="20">
    <source>
        <dbReference type="EMBL" id="SSX21846.1"/>
    </source>
</evidence>
<dbReference type="AlphaFoldDB" id="A0A336LUY3"/>
<dbReference type="PROSITE" id="PS50026">
    <property type="entry name" value="EGF_3"/>
    <property type="match status" value="6"/>
</dbReference>
<evidence type="ECO:0000256" key="15">
    <source>
        <dbReference type="PROSITE-ProRule" id="PRU00076"/>
    </source>
</evidence>
<feature type="domain" description="DSL" evidence="19">
    <location>
        <begin position="138"/>
        <end position="182"/>
    </location>
</feature>
<dbReference type="Pfam" id="PF12661">
    <property type="entry name" value="hEGF"/>
    <property type="match status" value="1"/>
</dbReference>
<dbReference type="GO" id="GO:0043208">
    <property type="term" value="F:glycosphingolipid binding"/>
    <property type="evidence" value="ECO:0007669"/>
    <property type="project" value="UniProtKB-ARBA"/>
</dbReference>
<reference evidence="20" key="1">
    <citation type="submission" date="2018-07" db="EMBL/GenBank/DDBJ databases">
        <authorList>
            <person name="Quirk P.G."/>
            <person name="Krulwich T.A."/>
        </authorList>
    </citation>
    <scope>NUCLEOTIDE SEQUENCE</scope>
</reference>
<dbReference type="GO" id="GO:0048468">
    <property type="term" value="P:cell development"/>
    <property type="evidence" value="ECO:0007669"/>
    <property type="project" value="UniProtKB-ARBA"/>
</dbReference>
<dbReference type="PROSITE" id="PS00022">
    <property type="entry name" value="EGF_1"/>
    <property type="match status" value="8"/>
</dbReference>
<evidence type="ECO:0000256" key="9">
    <source>
        <dbReference type="ARBA" id="ARBA00022782"/>
    </source>
</evidence>
<dbReference type="GO" id="GO:0009986">
    <property type="term" value="C:cell surface"/>
    <property type="evidence" value="ECO:0007669"/>
    <property type="project" value="UniProtKB-ARBA"/>
</dbReference>
<comment type="caution">
    <text evidence="15">Lacks conserved residue(s) required for the propagation of feature annotation.</text>
</comment>
<keyword evidence="2 17" id="KW-0217">Developmental protein</keyword>
<dbReference type="GO" id="GO:0009967">
    <property type="term" value="P:positive regulation of signal transduction"/>
    <property type="evidence" value="ECO:0007669"/>
    <property type="project" value="UniProtKB-ARBA"/>
</dbReference>
<feature type="disulfide bond" evidence="16">
    <location>
        <begin position="173"/>
        <end position="182"/>
    </location>
</feature>
<keyword evidence="7 17" id="KW-0732">Signal</keyword>
<feature type="disulfide bond" evidence="16">
    <location>
        <begin position="140"/>
        <end position="149"/>
    </location>
</feature>
<keyword evidence="11 17" id="KW-1133">Transmembrane helix</keyword>
<evidence type="ECO:0000256" key="2">
    <source>
        <dbReference type="ARBA" id="ARBA00022473"/>
    </source>
</evidence>
<dbReference type="GO" id="GO:0051241">
    <property type="term" value="P:negative regulation of multicellular organismal process"/>
    <property type="evidence" value="ECO:0007669"/>
    <property type="project" value="UniProtKB-ARBA"/>
</dbReference>
<dbReference type="GO" id="GO:0051093">
    <property type="term" value="P:negative regulation of developmental process"/>
    <property type="evidence" value="ECO:0007669"/>
    <property type="project" value="UniProtKB-ARBA"/>
</dbReference>
<dbReference type="Pfam" id="PF00008">
    <property type="entry name" value="EGF"/>
    <property type="match status" value="5"/>
</dbReference>
<dbReference type="GO" id="GO:0048100">
    <property type="term" value="P:wing disc anterior/posterior pattern formation"/>
    <property type="evidence" value="ECO:0007669"/>
    <property type="project" value="UniProtKB-ARBA"/>
</dbReference>
<comment type="function">
    <text evidence="17">Putative Notch ligand involved in the mediation of Notch signaling.</text>
</comment>
<evidence type="ECO:0000256" key="16">
    <source>
        <dbReference type="PROSITE-ProRule" id="PRU00377"/>
    </source>
</evidence>
<name>A0A336LUY3_CULSO</name>
<organism evidence="20">
    <name type="scientific">Culicoides sonorensis</name>
    <name type="common">Biting midge</name>
    <dbReference type="NCBI Taxonomy" id="179676"/>
    <lineage>
        <taxon>Eukaryota</taxon>
        <taxon>Metazoa</taxon>
        <taxon>Ecdysozoa</taxon>
        <taxon>Arthropoda</taxon>
        <taxon>Hexapoda</taxon>
        <taxon>Insecta</taxon>
        <taxon>Pterygota</taxon>
        <taxon>Neoptera</taxon>
        <taxon>Endopterygota</taxon>
        <taxon>Diptera</taxon>
        <taxon>Nematocera</taxon>
        <taxon>Chironomoidea</taxon>
        <taxon>Ceratopogonidae</taxon>
        <taxon>Ceratopogoninae</taxon>
        <taxon>Culicoides</taxon>
        <taxon>Monoculicoides</taxon>
    </lineage>
</organism>
<feature type="disulfide bond" evidence="15">
    <location>
        <begin position="534"/>
        <end position="543"/>
    </location>
</feature>
<evidence type="ECO:0000256" key="17">
    <source>
        <dbReference type="RuleBase" id="RU280815"/>
    </source>
</evidence>
<dbReference type="PROSITE" id="PS01187">
    <property type="entry name" value="EGF_CA"/>
    <property type="match status" value="1"/>
</dbReference>
<evidence type="ECO:0000256" key="7">
    <source>
        <dbReference type="ARBA" id="ARBA00022729"/>
    </source>
</evidence>
<dbReference type="GO" id="GO:0030182">
    <property type="term" value="P:neuron differentiation"/>
    <property type="evidence" value="ECO:0007669"/>
    <property type="project" value="UniProtKB-ARBA"/>
</dbReference>
<keyword evidence="8 17" id="KW-0677">Repeat</keyword>
<evidence type="ECO:0000259" key="18">
    <source>
        <dbReference type="PROSITE" id="PS50026"/>
    </source>
</evidence>
<dbReference type="EMBL" id="UFQT01000217">
    <property type="protein sequence ID" value="SSX21846.1"/>
    <property type="molecule type" value="Genomic_DNA"/>
</dbReference>
<dbReference type="GO" id="GO:0045179">
    <property type="term" value="C:apical cortex"/>
    <property type="evidence" value="ECO:0007669"/>
    <property type="project" value="UniProtKB-ARBA"/>
</dbReference>
<dbReference type="FunFam" id="2.10.25.10:FF:000294">
    <property type="entry name" value="Delta-like protein"/>
    <property type="match status" value="1"/>
</dbReference>
<keyword evidence="13 15" id="KW-1015">Disulfide bond</keyword>
<dbReference type="GO" id="GO:0035214">
    <property type="term" value="P:eye-antennal disc development"/>
    <property type="evidence" value="ECO:0007669"/>
    <property type="project" value="UniProtKB-ARBA"/>
</dbReference>
<feature type="disulfide bond" evidence="15">
    <location>
        <begin position="550"/>
        <end position="560"/>
    </location>
</feature>
<dbReference type="FunFam" id="2.10.25.140:FF:000001">
    <property type="entry name" value="Delta-like protein"/>
    <property type="match status" value="1"/>
</dbReference>
<keyword evidence="3" id="KW-1003">Cell membrane</keyword>
<evidence type="ECO:0000256" key="1">
    <source>
        <dbReference type="ARBA" id="ARBA00004247"/>
    </source>
</evidence>